<evidence type="ECO:0000256" key="6">
    <source>
        <dbReference type="ARBA" id="ARBA00022989"/>
    </source>
</evidence>
<dbReference type="CDD" id="cd06160">
    <property type="entry name" value="S2P-M50_like_2"/>
    <property type="match status" value="1"/>
</dbReference>
<dbReference type="PATRIC" id="fig|1698266.3.peg.610"/>
<gene>
    <name evidence="10" type="ORF">AKJ36_02820</name>
</gene>
<dbReference type="Proteomes" id="UP000070155">
    <property type="component" value="Unassembled WGS sequence"/>
</dbReference>
<comment type="caution">
    <text evidence="10">The sequence shown here is derived from an EMBL/GenBank/DDBJ whole genome shotgun (WGS) entry which is preliminary data.</text>
</comment>
<keyword evidence="3 8" id="KW-0812">Transmembrane</keyword>
<dbReference type="PANTHER" id="PTHR31412:SF0">
    <property type="entry name" value="ZINC METALLOPROTEASE EGY1, CHLOROPLASTIC-RELATED"/>
    <property type="match status" value="1"/>
</dbReference>
<evidence type="ECO:0000256" key="4">
    <source>
        <dbReference type="ARBA" id="ARBA00022801"/>
    </source>
</evidence>
<feature type="transmembrane region" description="Helical" evidence="8">
    <location>
        <begin position="184"/>
        <end position="209"/>
    </location>
</feature>
<sequence length="358" mass="39550">MSKQFIPEEEADEIVEVVKDEFPLENWWLYRKKVELTFKLSGNVETKFRRVMRKLKGKGYLPSLIEEDGKGMMEVAKYDEPEGGATSTHYILLAATILTTLTAGARMFGINIFENPLSIWRGWPFSAAILLILGSHELGHFFLSAERDVVATPPYFIPVPPPFILGTLGAVIRMKSPIPDRKSLFDIGAAGPFLGLIFAIPVTLVGLYLPPVTEEQIWQIGKPLIFRALTFLIPMGKGGIHPVAFAGWVGFFVTFLNLLPVGQLDGGHVAKSLVGDYHEYISRSVPVILFVVGFYLSFVAGSGGQIWIFWGFISLFFHGGGHPPPLNQVSGLSTERKIIGLILFVIMLACFTPVPLSI</sequence>
<name>A0A133UJW4_9EURY</name>
<organism evidence="10 11">
    <name type="scientific">candidate division MSBL1 archaeon SCGC-AAA259I07</name>
    <dbReference type="NCBI Taxonomy" id="1698266"/>
    <lineage>
        <taxon>Archaea</taxon>
        <taxon>Methanobacteriati</taxon>
        <taxon>Methanobacteriota</taxon>
        <taxon>candidate division MSBL1</taxon>
    </lineage>
</organism>
<dbReference type="EMBL" id="LHXQ01000045">
    <property type="protein sequence ID" value="KXA94481.1"/>
    <property type="molecule type" value="Genomic_DNA"/>
</dbReference>
<keyword evidence="4" id="KW-0378">Hydrolase</keyword>
<keyword evidence="11" id="KW-1185">Reference proteome</keyword>
<evidence type="ECO:0000256" key="2">
    <source>
        <dbReference type="ARBA" id="ARBA00022670"/>
    </source>
</evidence>
<proteinExistence type="predicted"/>
<evidence type="ECO:0000256" key="8">
    <source>
        <dbReference type="SAM" id="Phobius"/>
    </source>
</evidence>
<dbReference type="PANTHER" id="PTHR31412">
    <property type="entry name" value="ZINC METALLOPROTEASE EGY1"/>
    <property type="match status" value="1"/>
</dbReference>
<reference evidence="10 11" key="1">
    <citation type="journal article" date="2016" name="Sci. Rep.">
        <title>Metabolic traits of an uncultured archaeal lineage -MSBL1- from brine pools of the Red Sea.</title>
        <authorList>
            <person name="Mwirichia R."/>
            <person name="Alam I."/>
            <person name="Rashid M."/>
            <person name="Vinu M."/>
            <person name="Ba-Alawi W."/>
            <person name="Anthony Kamau A."/>
            <person name="Kamanda Ngugi D."/>
            <person name="Goker M."/>
            <person name="Klenk H.P."/>
            <person name="Bajic V."/>
            <person name="Stingl U."/>
        </authorList>
    </citation>
    <scope>NUCLEOTIDE SEQUENCE [LARGE SCALE GENOMIC DNA]</scope>
    <source>
        <strain evidence="10">SCGC-AAA259I07</strain>
    </source>
</reference>
<evidence type="ECO:0000313" key="11">
    <source>
        <dbReference type="Proteomes" id="UP000070155"/>
    </source>
</evidence>
<feature type="transmembrane region" description="Helical" evidence="8">
    <location>
        <begin position="155"/>
        <end position="172"/>
    </location>
</feature>
<dbReference type="InterPro" id="IPR008915">
    <property type="entry name" value="Peptidase_M50"/>
</dbReference>
<evidence type="ECO:0000313" key="10">
    <source>
        <dbReference type="EMBL" id="KXA94481.1"/>
    </source>
</evidence>
<keyword evidence="6 8" id="KW-1133">Transmembrane helix</keyword>
<dbReference type="AlphaFoldDB" id="A0A133UJW4"/>
<feature type="transmembrane region" description="Helical" evidence="8">
    <location>
        <begin position="90"/>
        <end position="113"/>
    </location>
</feature>
<evidence type="ECO:0000256" key="1">
    <source>
        <dbReference type="ARBA" id="ARBA00004141"/>
    </source>
</evidence>
<protein>
    <recommendedName>
        <fullName evidence="9">Peptidase M50 domain-containing protein</fullName>
    </recommendedName>
</protein>
<dbReference type="GO" id="GO:0016020">
    <property type="term" value="C:membrane"/>
    <property type="evidence" value="ECO:0007669"/>
    <property type="project" value="UniProtKB-SubCell"/>
</dbReference>
<dbReference type="InterPro" id="IPR044838">
    <property type="entry name" value="EGY1-like"/>
</dbReference>
<accession>A0A133UJW4</accession>
<dbReference type="Pfam" id="PF02163">
    <property type="entry name" value="Peptidase_M50"/>
    <property type="match status" value="1"/>
</dbReference>
<dbReference type="GO" id="GO:0008233">
    <property type="term" value="F:peptidase activity"/>
    <property type="evidence" value="ECO:0007669"/>
    <property type="project" value="UniProtKB-KW"/>
</dbReference>
<feature type="domain" description="Peptidase M50" evidence="9">
    <location>
        <begin position="125"/>
        <end position="298"/>
    </location>
</feature>
<feature type="transmembrane region" description="Helical" evidence="8">
    <location>
        <begin position="239"/>
        <end position="259"/>
    </location>
</feature>
<feature type="transmembrane region" description="Helical" evidence="8">
    <location>
        <begin position="338"/>
        <end position="356"/>
    </location>
</feature>
<dbReference type="GO" id="GO:0006508">
    <property type="term" value="P:proteolysis"/>
    <property type="evidence" value="ECO:0007669"/>
    <property type="project" value="UniProtKB-KW"/>
</dbReference>
<keyword evidence="2" id="KW-0645">Protease</keyword>
<evidence type="ECO:0000256" key="7">
    <source>
        <dbReference type="ARBA" id="ARBA00023136"/>
    </source>
</evidence>
<keyword evidence="7 8" id="KW-0472">Membrane</keyword>
<feature type="transmembrane region" description="Helical" evidence="8">
    <location>
        <begin position="280"/>
        <end position="300"/>
    </location>
</feature>
<comment type="subcellular location">
    <subcellularLocation>
        <location evidence="1">Membrane</location>
        <topology evidence="1">Multi-pass membrane protein</topology>
    </subcellularLocation>
</comment>
<evidence type="ECO:0000259" key="9">
    <source>
        <dbReference type="Pfam" id="PF02163"/>
    </source>
</evidence>
<keyword evidence="5" id="KW-0809">Transit peptide</keyword>
<evidence type="ECO:0000256" key="5">
    <source>
        <dbReference type="ARBA" id="ARBA00022946"/>
    </source>
</evidence>
<evidence type="ECO:0000256" key="3">
    <source>
        <dbReference type="ARBA" id="ARBA00022692"/>
    </source>
</evidence>